<dbReference type="InterPro" id="IPR034154">
    <property type="entry name" value="TOPRIM_DnaG/twinkle"/>
</dbReference>
<dbReference type="GO" id="GO:0003697">
    <property type="term" value="F:single-stranded DNA binding"/>
    <property type="evidence" value="ECO:0007669"/>
    <property type="project" value="InterPro"/>
</dbReference>
<dbReference type="PANTHER" id="PTHR12873:SF0">
    <property type="entry name" value="TWINKLE MTDNA HELICASE"/>
    <property type="match status" value="1"/>
</dbReference>
<feature type="compositionally biased region" description="Polar residues" evidence="1">
    <location>
        <begin position="44"/>
        <end position="77"/>
    </location>
</feature>
<dbReference type="InterPro" id="IPR007694">
    <property type="entry name" value="DNA_helicase_DnaB-like_C"/>
</dbReference>
<dbReference type="GO" id="GO:0043139">
    <property type="term" value="F:5'-3' DNA helicase activity"/>
    <property type="evidence" value="ECO:0007669"/>
    <property type="project" value="InterPro"/>
</dbReference>
<name>A0A250WVD6_9CHLO</name>
<feature type="compositionally biased region" description="Basic and acidic residues" evidence="1">
    <location>
        <begin position="791"/>
        <end position="824"/>
    </location>
</feature>
<dbReference type="STRING" id="1157962.A0A250WVD6"/>
<dbReference type="InterPro" id="IPR006171">
    <property type="entry name" value="TOPRIM_dom"/>
</dbReference>
<feature type="region of interest" description="Disordered" evidence="1">
    <location>
        <begin position="42"/>
        <end position="117"/>
    </location>
</feature>
<reference evidence="3 4" key="1">
    <citation type="submission" date="2017-08" db="EMBL/GenBank/DDBJ databases">
        <title>Acidophilic green algal genome provides insights into adaptation to an acidic environment.</title>
        <authorList>
            <person name="Hirooka S."/>
            <person name="Hirose Y."/>
            <person name="Kanesaki Y."/>
            <person name="Higuchi S."/>
            <person name="Fujiwara T."/>
            <person name="Onuma R."/>
            <person name="Era A."/>
            <person name="Ohbayashi R."/>
            <person name="Uzuka A."/>
            <person name="Nozaki H."/>
            <person name="Yoshikawa H."/>
            <person name="Miyagishima S.Y."/>
        </authorList>
    </citation>
    <scope>NUCLEOTIDE SEQUENCE [LARGE SCALE GENOMIC DNA]</scope>
    <source>
        <strain evidence="3 4">NIES-2499</strain>
    </source>
</reference>
<dbReference type="PROSITE" id="PS51199">
    <property type="entry name" value="SF4_HELICASE"/>
    <property type="match status" value="1"/>
</dbReference>
<dbReference type="Pfam" id="PF03796">
    <property type="entry name" value="DnaB_C"/>
    <property type="match status" value="1"/>
</dbReference>
<feature type="region of interest" description="Disordered" evidence="1">
    <location>
        <begin position="725"/>
        <end position="838"/>
    </location>
</feature>
<dbReference type="EMBL" id="BEGY01000009">
    <property type="protein sequence ID" value="GAX74797.1"/>
    <property type="molecule type" value="Genomic_DNA"/>
</dbReference>
<gene>
    <name evidence="3" type="ORF">CEUSTIGMA_g2244.t1</name>
</gene>
<sequence>MRTFRYSLRPCEHYLQQPSISSCKWSSRGPVLTTQVTHVSTVTQNADNTDPDPKTSTATHAVNQKSAAQPRKTSQTRGHIPEFSPRTSNPPDKANAVSAATSKSPKRPSQEVDPEADLSTLVQAYKRRGPTIYAKPKLQQPGILSETHINWFQGRGISKEVLERNLISTESNVYCPAKSGPVEEVIAFPYLRRGEVLNIKYRHVPKTFWQVKGAEKIVFGYDDAIKARDVIIVEGEMDKLSLNEAGIWNVVSVPDGAPARVQPEPGASSTSRKLEYDPERDVKFSYVWQCRELWRNKTKIVLATDNDGPGRALAEELARRLGRERCWRVKWPSKRDPSEGGAKVEVLAPEGSNGHSPMQVEDAIVGPSSSAAELGGEPGDDGFRKDANEVLMKDGVVKLKELISNAEELPVAGLYRFREYYEDVLQYYNQDDPTELGVSTGWQALDPLYKVVPGELTIVTGIPNSGKSEWLDALLTNLAQDEEWCFALCSMEKKPRDHAKHLIEKFIRKPFFENIFEQRQRMSRDEVMNGLAWVDNHFHVIKYVDEDSSPTIDWILETARLAVMRFGIRGLVIDPYNEVDHARPTYMNETEYVSHMLSKVKRFAQVYGVHVWFVAHPRQMHGWSGQAPNLYDISGSAHFINKADNGIIVHRVWEREKEDLHQPRAGPGRPRASMPVKNSLRSNEVQILVRKVRNKAAGRTGDAVLVYDRPTGRYMDQGEVVDIDMGTQQPSSSSVTRAASSTSTSHGISRQGALTSYSTDTKPQYGSSPTEDGSSSQQSAEYVMQALMEDPGAKWTDEEREQHAKKSFVRRHDEDTFPRFKESNGEQEGWTKETQIGS</sequence>
<dbReference type="Gene3D" id="3.40.1360.10">
    <property type="match status" value="1"/>
</dbReference>
<feature type="compositionally biased region" description="Polar residues" evidence="1">
    <location>
        <begin position="746"/>
        <end position="780"/>
    </location>
</feature>
<evidence type="ECO:0000313" key="3">
    <source>
        <dbReference type="EMBL" id="GAX74797.1"/>
    </source>
</evidence>
<dbReference type="Gene3D" id="3.40.50.300">
    <property type="entry name" value="P-loop containing nucleotide triphosphate hydrolases"/>
    <property type="match status" value="1"/>
</dbReference>
<dbReference type="SMART" id="SM00493">
    <property type="entry name" value="TOPRIM"/>
    <property type="match status" value="1"/>
</dbReference>
<dbReference type="SUPFAM" id="SSF52540">
    <property type="entry name" value="P-loop containing nucleoside triphosphate hydrolases"/>
    <property type="match status" value="1"/>
</dbReference>
<dbReference type="Proteomes" id="UP000232323">
    <property type="component" value="Unassembled WGS sequence"/>
</dbReference>
<dbReference type="PANTHER" id="PTHR12873">
    <property type="entry name" value="T7-LIKE MITOCHONDRIAL DNA HELICASE"/>
    <property type="match status" value="1"/>
</dbReference>
<dbReference type="CDD" id="cd01029">
    <property type="entry name" value="TOPRIM_primases"/>
    <property type="match status" value="1"/>
</dbReference>
<dbReference type="Pfam" id="PF13662">
    <property type="entry name" value="Toprim_4"/>
    <property type="match status" value="1"/>
</dbReference>
<keyword evidence="4" id="KW-1185">Reference proteome</keyword>
<dbReference type="AlphaFoldDB" id="A0A250WVD6"/>
<feature type="domain" description="SF4 helicase" evidence="2">
    <location>
        <begin position="431"/>
        <end position="721"/>
    </location>
</feature>
<dbReference type="InterPro" id="IPR027032">
    <property type="entry name" value="Twinkle-like"/>
</dbReference>
<dbReference type="OrthoDB" id="1898560at2759"/>
<protein>
    <recommendedName>
        <fullName evidence="2">SF4 helicase domain-containing protein</fullName>
    </recommendedName>
</protein>
<dbReference type="SUPFAM" id="SSF56731">
    <property type="entry name" value="DNA primase core"/>
    <property type="match status" value="1"/>
</dbReference>
<organism evidence="3 4">
    <name type="scientific">Chlamydomonas eustigma</name>
    <dbReference type="NCBI Taxonomy" id="1157962"/>
    <lineage>
        <taxon>Eukaryota</taxon>
        <taxon>Viridiplantae</taxon>
        <taxon>Chlorophyta</taxon>
        <taxon>core chlorophytes</taxon>
        <taxon>Chlorophyceae</taxon>
        <taxon>CS clade</taxon>
        <taxon>Chlamydomonadales</taxon>
        <taxon>Chlamydomonadaceae</taxon>
        <taxon>Chlamydomonas</taxon>
    </lineage>
</organism>
<dbReference type="InterPro" id="IPR027417">
    <property type="entry name" value="P-loop_NTPase"/>
</dbReference>
<feature type="compositionally biased region" description="Low complexity" evidence="1">
    <location>
        <begin position="731"/>
        <end position="745"/>
    </location>
</feature>
<comment type="caution">
    <text evidence="3">The sequence shown here is derived from an EMBL/GenBank/DDBJ whole genome shotgun (WGS) entry which is preliminary data.</text>
</comment>
<dbReference type="GO" id="GO:0006260">
    <property type="term" value="P:DNA replication"/>
    <property type="evidence" value="ECO:0007669"/>
    <property type="project" value="InterPro"/>
</dbReference>
<accession>A0A250WVD6</accession>
<dbReference type="PROSITE" id="PS51257">
    <property type="entry name" value="PROKAR_LIPOPROTEIN"/>
    <property type="match status" value="1"/>
</dbReference>
<evidence type="ECO:0000313" key="4">
    <source>
        <dbReference type="Proteomes" id="UP000232323"/>
    </source>
</evidence>
<evidence type="ECO:0000259" key="2">
    <source>
        <dbReference type="PROSITE" id="PS51199"/>
    </source>
</evidence>
<proteinExistence type="predicted"/>
<dbReference type="GO" id="GO:0005524">
    <property type="term" value="F:ATP binding"/>
    <property type="evidence" value="ECO:0007669"/>
    <property type="project" value="InterPro"/>
</dbReference>
<evidence type="ECO:0000256" key="1">
    <source>
        <dbReference type="SAM" id="MobiDB-lite"/>
    </source>
</evidence>